<keyword evidence="1" id="KW-0812">Transmembrane</keyword>
<name>A0ABZ3FXL0_9ACTN</name>
<feature type="transmembrane region" description="Helical" evidence="1">
    <location>
        <begin position="184"/>
        <end position="205"/>
    </location>
</feature>
<feature type="transmembrane region" description="Helical" evidence="1">
    <location>
        <begin position="131"/>
        <end position="155"/>
    </location>
</feature>
<dbReference type="Proteomes" id="UP001442841">
    <property type="component" value="Chromosome"/>
</dbReference>
<keyword evidence="3" id="KW-1185">Reference proteome</keyword>
<proteinExistence type="predicted"/>
<feature type="transmembrane region" description="Helical" evidence="1">
    <location>
        <begin position="162"/>
        <end position="178"/>
    </location>
</feature>
<feature type="transmembrane region" description="Helical" evidence="1">
    <location>
        <begin position="40"/>
        <end position="68"/>
    </location>
</feature>
<evidence type="ECO:0000313" key="3">
    <source>
        <dbReference type="Proteomes" id="UP001442841"/>
    </source>
</evidence>
<gene>
    <name evidence="2" type="ORF">AADG42_19020</name>
</gene>
<protein>
    <recommendedName>
        <fullName evidence="4">DUF4386 family protein</fullName>
    </recommendedName>
</protein>
<accession>A0ABZ3FXL0</accession>
<evidence type="ECO:0000256" key="1">
    <source>
        <dbReference type="SAM" id="Phobius"/>
    </source>
</evidence>
<organism evidence="2 3">
    <name type="scientific">Ammonicoccus fulvus</name>
    <dbReference type="NCBI Taxonomy" id="3138240"/>
    <lineage>
        <taxon>Bacteria</taxon>
        <taxon>Bacillati</taxon>
        <taxon>Actinomycetota</taxon>
        <taxon>Actinomycetes</taxon>
        <taxon>Propionibacteriales</taxon>
        <taxon>Propionibacteriaceae</taxon>
        <taxon>Ammonicoccus</taxon>
    </lineage>
</organism>
<evidence type="ECO:0000313" key="2">
    <source>
        <dbReference type="EMBL" id="XAN09321.1"/>
    </source>
</evidence>
<dbReference type="EMBL" id="CP154795">
    <property type="protein sequence ID" value="XAN09321.1"/>
    <property type="molecule type" value="Genomic_DNA"/>
</dbReference>
<keyword evidence="1" id="KW-0472">Membrane</keyword>
<reference evidence="2 3" key="1">
    <citation type="submission" date="2024-04" db="EMBL/GenBank/DDBJ databases">
        <title>Isolation of an actinomycete strain from pig manure.</title>
        <authorList>
            <person name="Gong T."/>
            <person name="Yu Z."/>
            <person name="An M."/>
            <person name="Wei C."/>
            <person name="Yang W."/>
            <person name="Liu L."/>
        </authorList>
    </citation>
    <scope>NUCLEOTIDE SEQUENCE [LARGE SCALE GENOMIC DNA]</scope>
    <source>
        <strain evidence="2 3">ZF39</strain>
    </source>
</reference>
<feature type="transmembrane region" description="Helical" evidence="1">
    <location>
        <begin position="9"/>
        <end position="28"/>
    </location>
</feature>
<evidence type="ECO:0008006" key="4">
    <source>
        <dbReference type="Google" id="ProtNLM"/>
    </source>
</evidence>
<sequence length="233" mass="23980">MKQAHFTRALVATSLGVGTVLTAGSMALMPDFSGSTQEWLAAIAASGTATVSTVGFVLAQVFLAVGYAGLAHLLRSSTPILAPLAGALLVLSCFGHAVWGGVNLLMLPMAADPANHAAYAQLLDRAQSSGAVFPFMALGTLAMVIGYVLLGVALIRSKLGPLWLGIALIVWVPLEFAGSALGPWMAYASGLVFVGVFGVPSVLVLRSSLGHWQTAIEAEPASELPQRQLVGQG</sequence>
<keyword evidence="1" id="KW-1133">Transmembrane helix</keyword>
<dbReference type="RefSeq" id="WP_425310774.1">
    <property type="nucleotide sequence ID" value="NZ_CP154795.1"/>
</dbReference>
<feature type="transmembrane region" description="Helical" evidence="1">
    <location>
        <begin position="80"/>
        <end position="99"/>
    </location>
</feature>